<proteinExistence type="predicted"/>
<reference evidence="1" key="1">
    <citation type="submission" date="2014-12" db="EMBL/GenBank/DDBJ databases">
        <title>Insight into the proteome of Arion vulgaris.</title>
        <authorList>
            <person name="Aradska J."/>
            <person name="Bulat T."/>
            <person name="Smidak R."/>
            <person name="Sarate P."/>
            <person name="Gangsoo J."/>
            <person name="Sialana F."/>
            <person name="Bilban M."/>
            <person name="Lubec G."/>
        </authorList>
    </citation>
    <scope>NUCLEOTIDE SEQUENCE</scope>
    <source>
        <tissue evidence="1">Skin</tissue>
    </source>
</reference>
<dbReference type="EMBL" id="HACG01034429">
    <property type="protein sequence ID" value="CEK81294.1"/>
    <property type="molecule type" value="Transcribed_RNA"/>
</dbReference>
<protein>
    <submittedName>
        <fullName evidence="1">Uncharacterized protein</fullName>
    </submittedName>
</protein>
<organism evidence="1">
    <name type="scientific">Arion vulgaris</name>
    <dbReference type="NCBI Taxonomy" id="1028688"/>
    <lineage>
        <taxon>Eukaryota</taxon>
        <taxon>Metazoa</taxon>
        <taxon>Spiralia</taxon>
        <taxon>Lophotrochozoa</taxon>
        <taxon>Mollusca</taxon>
        <taxon>Gastropoda</taxon>
        <taxon>Heterobranchia</taxon>
        <taxon>Euthyneura</taxon>
        <taxon>Panpulmonata</taxon>
        <taxon>Eupulmonata</taxon>
        <taxon>Stylommatophora</taxon>
        <taxon>Helicina</taxon>
        <taxon>Arionoidea</taxon>
        <taxon>Arionidae</taxon>
        <taxon>Arion</taxon>
    </lineage>
</organism>
<dbReference type="AlphaFoldDB" id="A0A0B7AJW0"/>
<accession>A0A0B7AJW0</accession>
<gene>
    <name evidence="1" type="primary">ORF125324</name>
</gene>
<name>A0A0B7AJW0_9EUPU</name>
<sequence length="58" mass="6606">MFFTSHMFLEYKMPFSVACRSVKKSSSVAFGLQGVKHLFHLPYSTLTLINITDNTYGI</sequence>
<evidence type="ECO:0000313" key="1">
    <source>
        <dbReference type="EMBL" id="CEK81294.1"/>
    </source>
</evidence>